<evidence type="ECO:0000256" key="2">
    <source>
        <dbReference type="ARBA" id="ARBA00005376"/>
    </source>
</evidence>
<keyword evidence="5 7" id="KW-1133">Transmembrane helix</keyword>
<gene>
    <name evidence="8" type="ORF">OBRU01_12848</name>
</gene>
<keyword evidence="6 7" id="KW-0472">Membrane</keyword>
<dbReference type="InterPro" id="IPR008568">
    <property type="entry name" value="EMC3"/>
</dbReference>
<accession>A0A0L7L9F5</accession>
<evidence type="ECO:0000256" key="1">
    <source>
        <dbReference type="ARBA" id="ARBA00004141"/>
    </source>
</evidence>
<organism evidence="8 9">
    <name type="scientific">Operophtera brumata</name>
    <name type="common">Winter moth</name>
    <name type="synonym">Phalaena brumata</name>
    <dbReference type="NCBI Taxonomy" id="104452"/>
    <lineage>
        <taxon>Eukaryota</taxon>
        <taxon>Metazoa</taxon>
        <taxon>Ecdysozoa</taxon>
        <taxon>Arthropoda</taxon>
        <taxon>Hexapoda</taxon>
        <taxon>Insecta</taxon>
        <taxon>Pterygota</taxon>
        <taxon>Neoptera</taxon>
        <taxon>Endopterygota</taxon>
        <taxon>Lepidoptera</taxon>
        <taxon>Glossata</taxon>
        <taxon>Ditrysia</taxon>
        <taxon>Geometroidea</taxon>
        <taxon>Geometridae</taxon>
        <taxon>Larentiinae</taxon>
        <taxon>Operophtera</taxon>
    </lineage>
</organism>
<comment type="similarity">
    <text evidence="2">Belongs to the EMC3 family.</text>
</comment>
<dbReference type="Pfam" id="PF01956">
    <property type="entry name" value="EMC3_TMCO1"/>
    <property type="match status" value="1"/>
</dbReference>
<dbReference type="InterPro" id="IPR002809">
    <property type="entry name" value="EMC3/TMCO1"/>
</dbReference>
<protein>
    <recommendedName>
        <fullName evidence="3">ER membrane protein complex subunit 3</fullName>
    </recommendedName>
</protein>
<evidence type="ECO:0000256" key="5">
    <source>
        <dbReference type="ARBA" id="ARBA00022989"/>
    </source>
</evidence>
<evidence type="ECO:0000256" key="7">
    <source>
        <dbReference type="SAM" id="Phobius"/>
    </source>
</evidence>
<comment type="caution">
    <text evidence="8">The sequence shown here is derived from an EMBL/GenBank/DDBJ whole genome shotgun (WGS) entry which is preliminary data.</text>
</comment>
<keyword evidence="4 7" id="KW-0812">Transmembrane</keyword>
<evidence type="ECO:0000256" key="4">
    <source>
        <dbReference type="ARBA" id="ARBA00022692"/>
    </source>
</evidence>
<dbReference type="PANTHER" id="PTHR13116:SF5">
    <property type="entry name" value="ER MEMBRANE PROTEIN COMPLEX SUBUNIT 3"/>
    <property type="match status" value="1"/>
</dbReference>
<evidence type="ECO:0000313" key="8">
    <source>
        <dbReference type="EMBL" id="KOB72133.1"/>
    </source>
</evidence>
<evidence type="ECO:0000256" key="3">
    <source>
        <dbReference type="ARBA" id="ARBA00020822"/>
    </source>
</evidence>
<dbReference type="SMART" id="SM01415">
    <property type="entry name" value="DUF106"/>
    <property type="match status" value="1"/>
</dbReference>
<dbReference type="STRING" id="104452.A0A0L7L9F5"/>
<dbReference type="PANTHER" id="PTHR13116">
    <property type="entry name" value="ER MEMBRANE PROTEIN COMPLEX SUBUNIT 3"/>
    <property type="match status" value="1"/>
</dbReference>
<dbReference type="Proteomes" id="UP000037510">
    <property type="component" value="Unassembled WGS sequence"/>
</dbReference>
<proteinExistence type="inferred from homology"/>
<sequence length="175" mass="19971">MAEILLDPKIRLWVFLPIVIITFLVGIVRHYVSIILSSQKKVELIQMQDSQVMIRARLLRENGKYLPRQSFAMRRFWFNNEDDGYFKNPMTDPGMMTDMLKGNVTNVLPMIVIAADQSKVMQEQMSGAAMSMPPDPKAAFKAEWEALEITDHKWALATAETDLLASAVNEAHSHY</sequence>
<dbReference type="EMBL" id="JTDY01002092">
    <property type="protein sequence ID" value="KOB72133.1"/>
    <property type="molecule type" value="Genomic_DNA"/>
</dbReference>
<keyword evidence="9" id="KW-1185">Reference proteome</keyword>
<evidence type="ECO:0000256" key="6">
    <source>
        <dbReference type="ARBA" id="ARBA00023136"/>
    </source>
</evidence>
<reference evidence="8 9" key="1">
    <citation type="journal article" date="2015" name="Genome Biol. Evol.">
        <title>The genome of winter moth (Operophtera brumata) provides a genomic perspective on sexual dimorphism and phenology.</title>
        <authorList>
            <person name="Derks M.F."/>
            <person name="Smit S."/>
            <person name="Salis L."/>
            <person name="Schijlen E."/>
            <person name="Bossers A."/>
            <person name="Mateman C."/>
            <person name="Pijl A.S."/>
            <person name="de Ridder D."/>
            <person name="Groenen M.A."/>
            <person name="Visser M.E."/>
            <person name="Megens H.J."/>
        </authorList>
    </citation>
    <scope>NUCLEOTIDE SEQUENCE [LARGE SCALE GENOMIC DNA]</scope>
    <source>
        <strain evidence="8">WM2013NL</strain>
        <tissue evidence="8">Head and thorax</tissue>
    </source>
</reference>
<comment type="subcellular location">
    <subcellularLocation>
        <location evidence="1">Membrane</location>
        <topology evidence="1">Multi-pass membrane protein</topology>
    </subcellularLocation>
</comment>
<dbReference type="GO" id="GO:0034975">
    <property type="term" value="P:protein folding in endoplasmic reticulum"/>
    <property type="evidence" value="ECO:0007669"/>
    <property type="project" value="TreeGrafter"/>
</dbReference>
<dbReference type="AlphaFoldDB" id="A0A0L7L9F5"/>
<evidence type="ECO:0000313" key="9">
    <source>
        <dbReference type="Proteomes" id="UP000037510"/>
    </source>
</evidence>
<name>A0A0L7L9F5_OPEBR</name>
<dbReference type="GO" id="GO:0072546">
    <property type="term" value="C:EMC complex"/>
    <property type="evidence" value="ECO:0007669"/>
    <property type="project" value="TreeGrafter"/>
</dbReference>
<feature type="transmembrane region" description="Helical" evidence="7">
    <location>
        <begin position="12"/>
        <end position="32"/>
    </location>
</feature>